<sequence>MSGDQGGSGGGFGPADVLSHAQLLWESERAARALGRLGVRAGDPVPVLLPMCLESVIVTLACVQLSALRISLPLGDRHGLLRHRLRGSDARLVITADACHSNGRVYGTKAVLDRALVGSSTVHTVLVVPQVARPVPWQPGRDCWWHEALSPGTLPPRPYAGSMSDISRPGRTQADTGRALDFDDPLERRSSDDSDRGWGDPPEDAEAGDVARFLSEKPPHHL</sequence>
<dbReference type="RefSeq" id="WP_311615905.1">
    <property type="nucleotide sequence ID" value="NZ_JAVREV010000002.1"/>
</dbReference>
<name>A0ABU2RYG7_9ACTN</name>
<keyword evidence="1" id="KW-0007">Acetylation</keyword>
<dbReference type="Gene3D" id="3.40.50.12780">
    <property type="entry name" value="N-terminal domain of ligase-like"/>
    <property type="match status" value="1"/>
</dbReference>
<dbReference type="Pfam" id="PF00501">
    <property type="entry name" value="AMP-binding"/>
    <property type="match status" value="1"/>
</dbReference>
<protein>
    <submittedName>
        <fullName evidence="4">AMP-binding protein</fullName>
    </submittedName>
</protein>
<reference evidence="5" key="1">
    <citation type="submission" date="2023-07" db="EMBL/GenBank/DDBJ databases">
        <title>30 novel species of actinomycetes from the DSMZ collection.</title>
        <authorList>
            <person name="Nouioui I."/>
        </authorList>
    </citation>
    <scope>NUCLEOTIDE SEQUENCE [LARGE SCALE GENOMIC DNA]</scope>
    <source>
        <strain evidence="5">DSM 41886</strain>
    </source>
</reference>
<dbReference type="EMBL" id="JAVREV010000002">
    <property type="protein sequence ID" value="MDT0441801.1"/>
    <property type="molecule type" value="Genomic_DNA"/>
</dbReference>
<evidence type="ECO:0000256" key="1">
    <source>
        <dbReference type="ARBA" id="ARBA00022990"/>
    </source>
</evidence>
<dbReference type="PANTHER" id="PTHR24095">
    <property type="entry name" value="ACETYL-COENZYME A SYNTHETASE"/>
    <property type="match status" value="1"/>
</dbReference>
<evidence type="ECO:0000256" key="2">
    <source>
        <dbReference type="SAM" id="MobiDB-lite"/>
    </source>
</evidence>
<dbReference type="SUPFAM" id="SSF56801">
    <property type="entry name" value="Acetyl-CoA synthetase-like"/>
    <property type="match status" value="1"/>
</dbReference>
<keyword evidence="5" id="KW-1185">Reference proteome</keyword>
<feature type="region of interest" description="Disordered" evidence="2">
    <location>
        <begin position="155"/>
        <end position="222"/>
    </location>
</feature>
<accession>A0ABU2RYG7</accession>
<dbReference type="InterPro" id="IPR042099">
    <property type="entry name" value="ANL_N_sf"/>
</dbReference>
<dbReference type="InterPro" id="IPR000873">
    <property type="entry name" value="AMP-dep_synth/lig_dom"/>
</dbReference>
<evidence type="ECO:0000313" key="5">
    <source>
        <dbReference type="Proteomes" id="UP001183615"/>
    </source>
</evidence>
<evidence type="ECO:0000313" key="4">
    <source>
        <dbReference type="EMBL" id="MDT0441801.1"/>
    </source>
</evidence>
<dbReference type="PANTHER" id="PTHR24095:SF14">
    <property type="entry name" value="ACETYL-COENZYME A SYNTHETASE 1"/>
    <property type="match status" value="1"/>
</dbReference>
<organism evidence="4 5">
    <name type="scientific">Streptomyces johnsoniae</name>
    <dbReference type="NCBI Taxonomy" id="3075532"/>
    <lineage>
        <taxon>Bacteria</taxon>
        <taxon>Bacillati</taxon>
        <taxon>Actinomycetota</taxon>
        <taxon>Actinomycetes</taxon>
        <taxon>Kitasatosporales</taxon>
        <taxon>Streptomycetaceae</taxon>
        <taxon>Streptomyces</taxon>
    </lineage>
</organism>
<evidence type="ECO:0000259" key="3">
    <source>
        <dbReference type="Pfam" id="PF00501"/>
    </source>
</evidence>
<dbReference type="Proteomes" id="UP001183615">
    <property type="component" value="Unassembled WGS sequence"/>
</dbReference>
<proteinExistence type="predicted"/>
<comment type="caution">
    <text evidence="4">The sequence shown here is derived from an EMBL/GenBank/DDBJ whole genome shotgun (WGS) entry which is preliminary data.</text>
</comment>
<feature type="compositionally biased region" description="Basic and acidic residues" evidence="2">
    <location>
        <begin position="178"/>
        <end position="198"/>
    </location>
</feature>
<feature type="domain" description="AMP-dependent synthetase/ligase" evidence="3">
    <location>
        <begin position="18"/>
        <end position="104"/>
    </location>
</feature>
<gene>
    <name evidence="4" type="ORF">RM779_04195</name>
</gene>